<keyword evidence="2" id="KW-1185">Reference proteome</keyword>
<gene>
    <name evidence="1" type="ORF">PHPALM_19594</name>
</gene>
<comment type="caution">
    <text evidence="1">The sequence shown here is derived from an EMBL/GenBank/DDBJ whole genome shotgun (WGS) entry which is preliminary data.</text>
</comment>
<protein>
    <submittedName>
        <fullName evidence="1">Uncharacterized protein</fullName>
    </submittedName>
</protein>
<dbReference type="OrthoDB" id="10421607at2759"/>
<accession>A0A2P4XGZ1</accession>
<dbReference type="Proteomes" id="UP000237271">
    <property type="component" value="Unassembled WGS sequence"/>
</dbReference>
<organism evidence="1 2">
    <name type="scientific">Phytophthora palmivora</name>
    <dbReference type="NCBI Taxonomy" id="4796"/>
    <lineage>
        <taxon>Eukaryota</taxon>
        <taxon>Sar</taxon>
        <taxon>Stramenopiles</taxon>
        <taxon>Oomycota</taxon>
        <taxon>Peronosporomycetes</taxon>
        <taxon>Peronosporales</taxon>
        <taxon>Peronosporaceae</taxon>
        <taxon>Phytophthora</taxon>
    </lineage>
</organism>
<sequence>MVRQMSGGGIEPKAFFKSYHTKYSALLLRREASRAMAARKLCSLQPFIARNPFWAGVKRSLASSHVEKRRARKLAYSLHSGRQFDGTDRGPFL</sequence>
<dbReference type="AlphaFoldDB" id="A0A2P4XGZ1"/>
<evidence type="ECO:0000313" key="1">
    <source>
        <dbReference type="EMBL" id="POM64822.1"/>
    </source>
</evidence>
<evidence type="ECO:0000313" key="2">
    <source>
        <dbReference type="Proteomes" id="UP000237271"/>
    </source>
</evidence>
<reference evidence="1 2" key="1">
    <citation type="journal article" date="2017" name="Genome Biol. Evol.">
        <title>Phytophthora megakarya and P. palmivora, closely related causal agents of cacao black pod rot, underwent increases in genome sizes and gene numbers by different mechanisms.</title>
        <authorList>
            <person name="Ali S.S."/>
            <person name="Shao J."/>
            <person name="Lary D.J."/>
            <person name="Kronmiller B."/>
            <person name="Shen D."/>
            <person name="Strem M.D."/>
            <person name="Amoako-Attah I."/>
            <person name="Akrofi A.Y."/>
            <person name="Begoude B.A."/>
            <person name="Ten Hoopen G.M."/>
            <person name="Coulibaly K."/>
            <person name="Kebe B.I."/>
            <person name="Melnick R.L."/>
            <person name="Guiltinan M.J."/>
            <person name="Tyler B.M."/>
            <person name="Meinhardt L.W."/>
            <person name="Bailey B.A."/>
        </authorList>
    </citation>
    <scope>NUCLEOTIDE SEQUENCE [LARGE SCALE GENOMIC DNA]</scope>
    <source>
        <strain evidence="2">sbr112.9</strain>
    </source>
</reference>
<proteinExistence type="predicted"/>
<dbReference type="EMBL" id="NCKW01011050">
    <property type="protein sequence ID" value="POM64822.1"/>
    <property type="molecule type" value="Genomic_DNA"/>
</dbReference>
<name>A0A2P4XGZ1_9STRA</name>